<protein>
    <submittedName>
        <fullName evidence="6">Uncharacterized protein</fullName>
    </submittedName>
</protein>
<dbReference type="Proteomes" id="UP000269396">
    <property type="component" value="Unassembled WGS sequence"/>
</dbReference>
<evidence type="ECO:0000256" key="2">
    <source>
        <dbReference type="ARBA" id="ARBA00022882"/>
    </source>
</evidence>
<evidence type="ECO:0000256" key="5">
    <source>
        <dbReference type="ARBA" id="ARBA00023303"/>
    </source>
</evidence>
<dbReference type="GO" id="GO:0045202">
    <property type="term" value="C:synapse"/>
    <property type="evidence" value="ECO:0007669"/>
    <property type="project" value="GOC"/>
</dbReference>
<dbReference type="GO" id="GO:0008331">
    <property type="term" value="F:high voltage-gated calcium channel activity"/>
    <property type="evidence" value="ECO:0007669"/>
    <property type="project" value="TreeGrafter"/>
</dbReference>
<dbReference type="PANTHER" id="PTHR45628:SF7">
    <property type="entry name" value="VOLTAGE-DEPENDENT CALCIUM CHANNEL TYPE A SUBUNIT ALPHA-1"/>
    <property type="match status" value="1"/>
</dbReference>
<sequence length="89" mass="10875">MFQKRCIDFAINARPLCRYMPKDRHSLKYRVWRLVVSTPFEYYIMVMIAINTLILMMKVSLNIFILKEILIVCHMFGIRLKDLWRDYNL</sequence>
<keyword evidence="7" id="KW-1185">Reference proteome</keyword>
<keyword evidence="1" id="KW-0813">Transport</keyword>
<keyword evidence="5" id="KW-0407">Ion channel</keyword>
<dbReference type="PANTHER" id="PTHR45628">
    <property type="entry name" value="VOLTAGE-DEPENDENT CALCIUM CHANNEL TYPE A SUBUNIT ALPHA-1"/>
    <property type="match status" value="1"/>
</dbReference>
<dbReference type="STRING" id="31246.A0A183P5X5"/>
<dbReference type="AlphaFoldDB" id="A0A183P5X5"/>
<keyword evidence="4" id="KW-0325">Glycoprotein</keyword>
<evidence type="ECO:0000313" key="6">
    <source>
        <dbReference type="EMBL" id="VDP51354.1"/>
    </source>
</evidence>
<name>A0A183P5X5_9TREM</name>
<dbReference type="EMBL" id="UZAL01029969">
    <property type="protein sequence ID" value="VDP51354.1"/>
    <property type="molecule type" value="Genomic_DNA"/>
</dbReference>
<dbReference type="GO" id="GO:0007268">
    <property type="term" value="P:chemical synaptic transmission"/>
    <property type="evidence" value="ECO:0007669"/>
    <property type="project" value="TreeGrafter"/>
</dbReference>
<evidence type="ECO:0000313" key="7">
    <source>
        <dbReference type="Proteomes" id="UP000269396"/>
    </source>
</evidence>
<reference evidence="6 7" key="1">
    <citation type="submission" date="2018-11" db="EMBL/GenBank/DDBJ databases">
        <authorList>
            <consortium name="Pathogen Informatics"/>
        </authorList>
    </citation>
    <scope>NUCLEOTIDE SEQUENCE [LARGE SCALE GENOMIC DNA]</scope>
    <source>
        <strain>Denwood</strain>
        <strain evidence="7">Zambia</strain>
    </source>
</reference>
<evidence type="ECO:0000256" key="3">
    <source>
        <dbReference type="ARBA" id="ARBA00023065"/>
    </source>
</evidence>
<organism evidence="6 7">
    <name type="scientific">Schistosoma mattheei</name>
    <dbReference type="NCBI Taxonomy" id="31246"/>
    <lineage>
        <taxon>Eukaryota</taxon>
        <taxon>Metazoa</taxon>
        <taxon>Spiralia</taxon>
        <taxon>Lophotrochozoa</taxon>
        <taxon>Platyhelminthes</taxon>
        <taxon>Trematoda</taxon>
        <taxon>Digenea</taxon>
        <taxon>Strigeidida</taxon>
        <taxon>Schistosomatoidea</taxon>
        <taxon>Schistosomatidae</taxon>
        <taxon>Schistosoma</taxon>
    </lineage>
</organism>
<dbReference type="GO" id="GO:0005891">
    <property type="term" value="C:voltage-gated calcium channel complex"/>
    <property type="evidence" value="ECO:0007669"/>
    <property type="project" value="TreeGrafter"/>
</dbReference>
<accession>A0A183P5X5</accession>
<keyword evidence="2" id="KW-0851">Voltage-gated channel</keyword>
<dbReference type="InterPro" id="IPR050599">
    <property type="entry name" value="VDCC_alpha-1_subunit"/>
</dbReference>
<evidence type="ECO:0000256" key="1">
    <source>
        <dbReference type="ARBA" id="ARBA00022448"/>
    </source>
</evidence>
<dbReference type="GO" id="GO:0098703">
    <property type="term" value="P:calcium ion import across plasma membrane"/>
    <property type="evidence" value="ECO:0007669"/>
    <property type="project" value="TreeGrafter"/>
</dbReference>
<proteinExistence type="predicted"/>
<gene>
    <name evidence="6" type="ORF">SMTD_LOCUS9761</name>
</gene>
<evidence type="ECO:0000256" key="4">
    <source>
        <dbReference type="ARBA" id="ARBA00023180"/>
    </source>
</evidence>
<keyword evidence="3" id="KW-0406">Ion transport</keyword>